<evidence type="ECO:0000259" key="11">
    <source>
        <dbReference type="Pfam" id="PF08436"/>
    </source>
</evidence>
<dbReference type="RefSeq" id="WP_115542977.1">
    <property type="nucleotide sequence ID" value="NZ_NXLQ01000009.1"/>
</dbReference>
<keyword evidence="6 9" id="KW-0464">Manganese</keyword>
<evidence type="ECO:0000313" key="13">
    <source>
        <dbReference type="EMBL" id="RDU65860.1"/>
    </source>
</evidence>
<evidence type="ECO:0000259" key="12">
    <source>
        <dbReference type="Pfam" id="PF13288"/>
    </source>
</evidence>
<comment type="caution">
    <text evidence="13">The sequence shown here is derived from an EMBL/GenBank/DDBJ whole genome shotgun (WGS) entry which is preliminary data.</text>
</comment>
<dbReference type="HAMAP" id="MF_00183">
    <property type="entry name" value="DXP_reductoisom"/>
    <property type="match status" value="1"/>
</dbReference>
<dbReference type="SUPFAM" id="SSF69055">
    <property type="entry name" value="1-deoxy-D-xylulose-5-phosphate reductoisomerase, C-terminal domain"/>
    <property type="match status" value="1"/>
</dbReference>
<dbReference type="InterPro" id="IPR026877">
    <property type="entry name" value="DXPR_C"/>
</dbReference>
<keyword evidence="9" id="KW-0460">Magnesium</keyword>
<dbReference type="Gene3D" id="3.40.50.720">
    <property type="entry name" value="NAD(P)-binding Rossmann-like Domain"/>
    <property type="match status" value="1"/>
</dbReference>
<evidence type="ECO:0000313" key="14">
    <source>
        <dbReference type="Proteomes" id="UP000256379"/>
    </source>
</evidence>
<feature type="binding site" evidence="9">
    <location>
        <position position="275"/>
    </location>
    <ligand>
        <name>1-deoxy-D-xylulose 5-phosphate</name>
        <dbReference type="ChEBI" id="CHEBI:57792"/>
    </ligand>
</feature>
<dbReference type="EMBL" id="NXLQ01000009">
    <property type="protein sequence ID" value="RDU65860.1"/>
    <property type="molecule type" value="Genomic_DNA"/>
</dbReference>
<comment type="function">
    <text evidence="9">Catalyzes the NADPH-dependent rearrangement and reduction of 1-deoxy-D-xylulose-5-phosphate (DXP) to 2-C-methyl-D-erythritol 4-phosphate (MEP).</text>
</comment>
<organism evidence="13 14">
    <name type="scientific">Helicobacter didelphidarum</name>
    <dbReference type="NCBI Taxonomy" id="2040648"/>
    <lineage>
        <taxon>Bacteria</taxon>
        <taxon>Pseudomonadati</taxon>
        <taxon>Campylobacterota</taxon>
        <taxon>Epsilonproteobacteria</taxon>
        <taxon>Campylobacterales</taxon>
        <taxon>Helicobacteraceae</taxon>
        <taxon>Helicobacter</taxon>
    </lineage>
</organism>
<feature type="binding site" evidence="9">
    <location>
        <position position="266"/>
    </location>
    <ligand>
        <name>1-deoxy-D-xylulose 5-phosphate</name>
        <dbReference type="ChEBI" id="CHEBI:57792"/>
    </ligand>
</feature>
<keyword evidence="7 9" id="KW-0414">Isoprene biosynthesis</keyword>
<dbReference type="GO" id="GO:0016853">
    <property type="term" value="F:isomerase activity"/>
    <property type="evidence" value="ECO:0007669"/>
    <property type="project" value="UniProtKB-KW"/>
</dbReference>
<comment type="catalytic activity">
    <reaction evidence="8">
        <text>2-C-methyl-D-erythritol 4-phosphate + NADP(+) = 1-deoxy-D-xylulose 5-phosphate + NADPH + H(+)</text>
        <dbReference type="Rhea" id="RHEA:13717"/>
        <dbReference type="ChEBI" id="CHEBI:15378"/>
        <dbReference type="ChEBI" id="CHEBI:57783"/>
        <dbReference type="ChEBI" id="CHEBI:57792"/>
        <dbReference type="ChEBI" id="CHEBI:58262"/>
        <dbReference type="ChEBI" id="CHEBI:58349"/>
        <dbReference type="EC" id="1.1.1.267"/>
    </reaction>
    <physiologicalReaction direction="right-to-left" evidence="8">
        <dbReference type="Rhea" id="RHEA:13719"/>
    </physiologicalReaction>
</comment>
<reference evidence="13 14" key="1">
    <citation type="submission" date="2018-04" db="EMBL/GenBank/DDBJ databases">
        <title>Novel Campyloabacter and Helicobacter Species and Strains.</title>
        <authorList>
            <person name="Mannion A.J."/>
            <person name="Shen Z."/>
            <person name="Fox J.G."/>
        </authorList>
    </citation>
    <scope>NUCLEOTIDE SEQUENCE [LARGE SCALE GENOMIC DNA]</scope>
    <source>
        <strain evidence="13 14">MIT 17-337</strain>
    </source>
</reference>
<dbReference type="Proteomes" id="UP000256379">
    <property type="component" value="Unassembled WGS sequence"/>
</dbReference>
<sequence length="440" mass="50033">MVILGSTGSIGVNALKVAKQFAINIEALSCGNNIKLLNEQIKTFHPKFVGINDESALHLLQPFDSKVFVGQEGIIKMLQQCQSHKVLNAVVGYAGLQFSLNALDLGKNLILANKESLVIAGGLLREKILQDFVPQSINHNSKKHNTTFQDSLSHDCWDTLLLQRIFPIDSEHFSLYALLHNNMVHDSLDSLYHNKNITRNNGITNKNKNKISRDLRHSFKKFYQLYITASGGALRDVPLERIPHAMLNDVLKHPTWNMGKKITIDSASLVNKLYETLEAFWLFNTTKIHALIERSSIVHALVESNDGSLDAYISYADMCLPIAYGLDTKKAKEHFNIQKIGIKELCGIQFQEIDTNRYPLWRYKNLLLEKPHLGIVLNTSNEILQDLFLNAKIPFGAFIEVIPQALLYFEQEIYPQTLNDILCFRQEIIKYTNALLKKYQ</sequence>
<feature type="binding site" evidence="9">
    <location>
        <position position="272"/>
    </location>
    <ligand>
        <name>1-deoxy-D-xylulose 5-phosphate</name>
        <dbReference type="ChEBI" id="CHEBI:57792"/>
    </ligand>
</feature>
<feature type="binding site" evidence="9">
    <location>
        <position position="230"/>
    </location>
    <ligand>
        <name>1-deoxy-D-xylulose 5-phosphate</name>
        <dbReference type="ChEBI" id="CHEBI:57792"/>
    </ligand>
</feature>
<dbReference type="InterPro" id="IPR013644">
    <property type="entry name" value="DXP_reductoisomerase_C"/>
</dbReference>
<feature type="binding site" evidence="9">
    <location>
        <position position="113"/>
    </location>
    <ligand>
        <name>NADPH</name>
        <dbReference type="ChEBI" id="CHEBI:57783"/>
    </ligand>
</feature>
<dbReference type="Pfam" id="PF08436">
    <property type="entry name" value="DXP_redisom_C"/>
    <property type="match status" value="1"/>
</dbReference>
<evidence type="ECO:0000256" key="3">
    <source>
        <dbReference type="ARBA" id="ARBA00022723"/>
    </source>
</evidence>
<feature type="binding site" evidence="9">
    <location>
        <position position="10"/>
    </location>
    <ligand>
        <name>NADPH</name>
        <dbReference type="ChEBI" id="CHEBI:57783"/>
    </ligand>
</feature>
<comment type="pathway">
    <text evidence="1 9">Isoprenoid biosynthesis; isopentenyl diphosphate biosynthesis via DXP pathway; isopentenyl diphosphate from 1-deoxy-D-xylulose 5-phosphate: step 1/6.</text>
</comment>
<feature type="binding site" evidence="9">
    <location>
        <position position="114"/>
    </location>
    <ligand>
        <name>1-deoxy-D-xylulose 5-phosphate</name>
        <dbReference type="ChEBI" id="CHEBI:57792"/>
    </ligand>
</feature>
<evidence type="ECO:0000256" key="8">
    <source>
        <dbReference type="ARBA" id="ARBA00048543"/>
    </source>
</evidence>
<feature type="binding site" evidence="9">
    <location>
        <position position="8"/>
    </location>
    <ligand>
        <name>NADPH</name>
        <dbReference type="ChEBI" id="CHEBI:57783"/>
    </ligand>
</feature>
<feature type="binding site" evidence="9">
    <location>
        <position position="9"/>
    </location>
    <ligand>
        <name>NADPH</name>
        <dbReference type="ChEBI" id="CHEBI:57783"/>
    </ligand>
</feature>
<feature type="domain" description="1-deoxy-D-xylulose 5-phosphate reductoisomerase C-terminal" evidence="11">
    <location>
        <begin position="165"/>
        <end position="283"/>
    </location>
</feature>
<dbReference type="AlphaFoldDB" id="A0A3D8ILH8"/>
<evidence type="ECO:0000256" key="2">
    <source>
        <dbReference type="ARBA" id="ARBA00006825"/>
    </source>
</evidence>
<evidence type="ECO:0000259" key="10">
    <source>
        <dbReference type="Pfam" id="PF02670"/>
    </source>
</evidence>
<dbReference type="Pfam" id="PF02670">
    <property type="entry name" value="DXP_reductoisom"/>
    <property type="match status" value="1"/>
</dbReference>
<dbReference type="Gene3D" id="1.10.1740.10">
    <property type="match status" value="1"/>
</dbReference>
<accession>A0A3D8ILH8</accession>
<dbReference type="PANTHER" id="PTHR30525">
    <property type="entry name" value="1-DEOXY-D-XYLULOSE 5-PHOSPHATE REDUCTOISOMERASE"/>
    <property type="match status" value="1"/>
</dbReference>
<feature type="domain" description="1-deoxy-D-xylulose 5-phosphate reductoisomerase N-terminal" evidence="10">
    <location>
        <begin position="1"/>
        <end position="121"/>
    </location>
</feature>
<dbReference type="InterPro" id="IPR036291">
    <property type="entry name" value="NAD(P)-bd_dom_sf"/>
</dbReference>
<feature type="binding site" evidence="9">
    <location>
        <position position="259"/>
    </location>
    <ligand>
        <name>NADPH</name>
        <dbReference type="ChEBI" id="CHEBI:57783"/>
    </ligand>
</feature>
<keyword evidence="4 9" id="KW-0521">NADP</keyword>
<feature type="domain" description="DXP reductoisomerase C-terminal" evidence="12">
    <location>
        <begin position="314"/>
        <end position="427"/>
    </location>
</feature>
<keyword evidence="5 9" id="KW-0560">Oxidoreductase</keyword>
<keyword evidence="13" id="KW-0413">Isomerase</keyword>
<dbReference type="PANTHER" id="PTHR30525:SF0">
    <property type="entry name" value="1-DEOXY-D-XYLULOSE 5-PHOSPHATE REDUCTOISOMERASE, CHLOROPLASTIC"/>
    <property type="match status" value="1"/>
</dbReference>
<feature type="binding site" evidence="9">
    <location>
        <position position="171"/>
    </location>
    <ligand>
        <name>1-deoxy-D-xylulose 5-phosphate</name>
        <dbReference type="ChEBI" id="CHEBI:57792"/>
    </ligand>
</feature>
<dbReference type="OrthoDB" id="9806546at2"/>
<evidence type="ECO:0000256" key="9">
    <source>
        <dbReference type="HAMAP-Rule" id="MF_00183"/>
    </source>
</evidence>
<feature type="binding site" evidence="9">
    <location>
        <position position="33"/>
    </location>
    <ligand>
        <name>NADPH</name>
        <dbReference type="ChEBI" id="CHEBI:57783"/>
    </ligand>
</feature>
<dbReference type="GO" id="GO:0030604">
    <property type="term" value="F:1-deoxy-D-xylulose-5-phosphate reductoisomerase activity"/>
    <property type="evidence" value="ECO:0007669"/>
    <property type="project" value="UniProtKB-UniRule"/>
</dbReference>
<dbReference type="GO" id="GO:0070402">
    <property type="term" value="F:NADPH binding"/>
    <property type="evidence" value="ECO:0007669"/>
    <property type="project" value="InterPro"/>
</dbReference>
<comment type="cofactor">
    <cofactor evidence="9">
        <name>Mg(2+)</name>
        <dbReference type="ChEBI" id="CHEBI:18420"/>
    </cofactor>
    <cofactor evidence="9">
        <name>Mn(2+)</name>
        <dbReference type="ChEBI" id="CHEBI:29035"/>
    </cofactor>
</comment>
<feature type="binding site" evidence="9">
    <location>
        <position position="115"/>
    </location>
    <ligand>
        <name>NADPH</name>
        <dbReference type="ChEBI" id="CHEBI:57783"/>
    </ligand>
</feature>
<dbReference type="GO" id="GO:0051484">
    <property type="term" value="P:isopentenyl diphosphate biosynthetic process, methylerythritol 4-phosphate pathway involved in terpenoid biosynthetic process"/>
    <property type="evidence" value="ECO:0007669"/>
    <property type="project" value="TreeGrafter"/>
</dbReference>
<feature type="binding site" evidence="9">
    <location>
        <position position="31"/>
    </location>
    <ligand>
        <name>NADPH</name>
        <dbReference type="ChEBI" id="CHEBI:57783"/>
    </ligand>
</feature>
<dbReference type="InterPro" id="IPR036169">
    <property type="entry name" value="DXPR_C_sf"/>
</dbReference>
<feature type="binding site" evidence="9">
    <location>
        <position position="271"/>
    </location>
    <ligand>
        <name>1-deoxy-D-xylulose 5-phosphate</name>
        <dbReference type="ChEBI" id="CHEBI:57792"/>
    </ligand>
</feature>
<protein>
    <recommendedName>
        <fullName evidence="9">1-deoxy-D-xylulose 5-phosphate reductoisomerase</fullName>
        <shortName evidence="9">DXP reductoisomerase</shortName>
        <ecNumber evidence="9">1.1.1.267</ecNumber>
    </recommendedName>
    <alternativeName>
        <fullName evidence="9">1-deoxyxylulose-5-phosphate reductoisomerase</fullName>
    </alternativeName>
    <alternativeName>
        <fullName evidence="9">2-C-methyl-D-erythritol 4-phosphate synthase</fullName>
    </alternativeName>
</protein>
<dbReference type="UniPathway" id="UPA00056">
    <property type="reaction ID" value="UER00092"/>
</dbReference>
<dbReference type="EC" id="1.1.1.267" evidence="9"/>
<keyword evidence="3 9" id="KW-0479">Metal-binding</keyword>
<comment type="similarity">
    <text evidence="2 9">Belongs to the DXR family.</text>
</comment>
<feature type="binding site" evidence="9">
    <location>
        <position position="169"/>
    </location>
    <ligand>
        <name>Mn(2+)</name>
        <dbReference type="ChEBI" id="CHEBI:29035"/>
    </ligand>
</feature>
<keyword evidence="14" id="KW-1185">Reference proteome</keyword>
<dbReference type="SUPFAM" id="SSF55347">
    <property type="entry name" value="Glyceraldehyde-3-phosphate dehydrogenase-like, C-terminal domain"/>
    <property type="match status" value="1"/>
</dbReference>
<evidence type="ECO:0000256" key="5">
    <source>
        <dbReference type="ARBA" id="ARBA00023002"/>
    </source>
</evidence>
<dbReference type="Pfam" id="PF13288">
    <property type="entry name" value="DXPR_C"/>
    <property type="match status" value="1"/>
</dbReference>
<dbReference type="PIRSF" id="PIRSF006205">
    <property type="entry name" value="Dxp_reductismrs"/>
    <property type="match status" value="1"/>
</dbReference>
<feature type="binding site" evidence="9">
    <location>
        <position position="7"/>
    </location>
    <ligand>
        <name>NADPH</name>
        <dbReference type="ChEBI" id="CHEBI:57783"/>
    </ligand>
</feature>
<dbReference type="SUPFAM" id="SSF51735">
    <property type="entry name" value="NAD(P)-binding Rossmann-fold domains"/>
    <property type="match status" value="1"/>
</dbReference>
<dbReference type="GO" id="GO:0030145">
    <property type="term" value="F:manganese ion binding"/>
    <property type="evidence" value="ECO:0007669"/>
    <property type="project" value="TreeGrafter"/>
</dbReference>
<evidence type="ECO:0000256" key="7">
    <source>
        <dbReference type="ARBA" id="ARBA00023229"/>
    </source>
</evidence>
<evidence type="ECO:0000256" key="1">
    <source>
        <dbReference type="ARBA" id="ARBA00005094"/>
    </source>
</evidence>
<dbReference type="InterPro" id="IPR013512">
    <property type="entry name" value="DXP_reductoisomerase_N"/>
</dbReference>
<feature type="binding site" evidence="9">
    <location>
        <position position="275"/>
    </location>
    <ligand>
        <name>Mn(2+)</name>
        <dbReference type="ChEBI" id="CHEBI:29035"/>
    </ligand>
</feature>
<feature type="binding site" evidence="9">
    <location>
        <position position="171"/>
    </location>
    <ligand>
        <name>Mn(2+)</name>
        <dbReference type="ChEBI" id="CHEBI:29035"/>
    </ligand>
</feature>
<name>A0A3D8ILH8_9HELI</name>
<dbReference type="InterPro" id="IPR003821">
    <property type="entry name" value="DXP_reductoisomerase"/>
</dbReference>
<feature type="binding site" evidence="9">
    <location>
        <position position="170"/>
    </location>
    <ligand>
        <name>1-deoxy-D-xylulose 5-phosphate</name>
        <dbReference type="ChEBI" id="CHEBI:57792"/>
    </ligand>
</feature>
<proteinExistence type="inferred from homology"/>
<evidence type="ECO:0000256" key="4">
    <source>
        <dbReference type="ARBA" id="ARBA00022857"/>
    </source>
</evidence>
<gene>
    <name evidence="9" type="primary">dxr</name>
    <name evidence="13" type="ORF">CQA53_05255</name>
</gene>
<evidence type="ECO:0000256" key="6">
    <source>
        <dbReference type="ARBA" id="ARBA00023211"/>
    </source>
</evidence>
<feature type="binding site" evidence="9">
    <location>
        <position position="253"/>
    </location>
    <ligand>
        <name>1-deoxy-D-xylulose 5-phosphate</name>
        <dbReference type="ChEBI" id="CHEBI:57792"/>
    </ligand>
</feature>
<comment type="caution">
    <text evidence="9">Lacks conserved residue(s) required for the propagation of feature annotation.</text>
</comment>